<organism evidence="2 3">
    <name type="scientific">Sphingomonas leidyi</name>
    <dbReference type="NCBI Taxonomy" id="68569"/>
    <lineage>
        <taxon>Bacteria</taxon>
        <taxon>Pseudomonadati</taxon>
        <taxon>Pseudomonadota</taxon>
        <taxon>Alphaproteobacteria</taxon>
        <taxon>Sphingomonadales</taxon>
        <taxon>Sphingomonadaceae</taxon>
        <taxon>Sphingomonas</taxon>
    </lineage>
</organism>
<dbReference type="RefSeq" id="WP_167297741.1">
    <property type="nucleotide sequence ID" value="NZ_JAASQV010000001.1"/>
</dbReference>
<gene>
    <name evidence="2" type="ORF">FHR20_000082</name>
</gene>
<evidence type="ECO:0000256" key="1">
    <source>
        <dbReference type="SAM" id="MobiDB-lite"/>
    </source>
</evidence>
<evidence type="ECO:0000313" key="3">
    <source>
        <dbReference type="Proteomes" id="UP000564677"/>
    </source>
</evidence>
<evidence type="ECO:0008006" key="4">
    <source>
        <dbReference type="Google" id="ProtNLM"/>
    </source>
</evidence>
<dbReference type="Gene3D" id="3.40.1350.10">
    <property type="match status" value="1"/>
</dbReference>
<keyword evidence="3" id="KW-1185">Reference proteome</keyword>
<feature type="region of interest" description="Disordered" evidence="1">
    <location>
        <begin position="237"/>
        <end position="262"/>
    </location>
</feature>
<name>A0A7X5UWR7_9SPHN</name>
<feature type="compositionally biased region" description="Basic and acidic residues" evidence="1">
    <location>
        <begin position="253"/>
        <end position="262"/>
    </location>
</feature>
<sequence length="416" mass="45326">MSRQHAAPLIISADGHSISTVRRLGLGAGGHDLDEASIQEIVHRHPACLPIAEIDPLFVDPVPICRELVTPAGAIDNLLLTASGLPVLVECKLWRNPEGRREVVGQILDYSKELTRWSASDLQREVSRRLKRSGNVMLELLREAGHEVDEISFNDALTHNLRRGRFLLLIVGDGIREGVEAISEYLQVHAGLHFTLGLVELPIYAAPDGSRIIAPRVLARTQTIVRTVVAVPERMSVAEDEEDDADSGALPETPERRAGRERRNALRKAFWSDFLEGLRLDDPDQMKPPPSLGGHVVLKLGAPGGSSWITVFRDARGNSVGLALSGNAGSVGERAAQALADQASEIRAELGPGATIDFSGEKPVVSERFEVPDIESDDGRAKALAWLQDRTNAFVNTLRPRIRSALRELAETSSQI</sequence>
<evidence type="ECO:0000313" key="2">
    <source>
        <dbReference type="EMBL" id="NIJ63151.1"/>
    </source>
</evidence>
<comment type="caution">
    <text evidence="2">The sequence shown here is derived from an EMBL/GenBank/DDBJ whole genome shotgun (WGS) entry which is preliminary data.</text>
</comment>
<dbReference type="GO" id="GO:0003676">
    <property type="term" value="F:nucleic acid binding"/>
    <property type="evidence" value="ECO:0007669"/>
    <property type="project" value="InterPro"/>
</dbReference>
<protein>
    <recommendedName>
        <fullName evidence="4">DUF4268 domain-containing protein</fullName>
    </recommendedName>
</protein>
<dbReference type="InterPro" id="IPR011856">
    <property type="entry name" value="tRNA_endonuc-like_dom_sf"/>
</dbReference>
<proteinExistence type="predicted"/>
<reference evidence="2 3" key="1">
    <citation type="submission" date="2020-03" db="EMBL/GenBank/DDBJ databases">
        <title>Genomic Encyclopedia of Type Strains, Phase IV (KMG-IV): sequencing the most valuable type-strain genomes for metagenomic binning, comparative biology and taxonomic classification.</title>
        <authorList>
            <person name="Goeker M."/>
        </authorList>
    </citation>
    <scope>NUCLEOTIDE SEQUENCE [LARGE SCALE GENOMIC DNA]</scope>
    <source>
        <strain evidence="2 3">DSM 4733</strain>
    </source>
</reference>
<dbReference type="EMBL" id="JAASQV010000001">
    <property type="protein sequence ID" value="NIJ63151.1"/>
    <property type="molecule type" value="Genomic_DNA"/>
</dbReference>
<accession>A0A7X5UWR7</accession>
<dbReference type="Proteomes" id="UP000564677">
    <property type="component" value="Unassembled WGS sequence"/>
</dbReference>
<dbReference type="AlphaFoldDB" id="A0A7X5UWR7"/>